<accession>A0AAN4ZMY2</accession>
<comment type="caution">
    <text evidence="1">The sequence shown here is derived from an EMBL/GenBank/DDBJ whole genome shotgun (WGS) entry which is preliminary data.</text>
</comment>
<evidence type="ECO:0000313" key="2">
    <source>
        <dbReference type="Proteomes" id="UP001328107"/>
    </source>
</evidence>
<evidence type="ECO:0000313" key="1">
    <source>
        <dbReference type="EMBL" id="GMR39960.1"/>
    </source>
</evidence>
<gene>
    <name evidence="1" type="ORF">PMAYCL1PPCAC_10155</name>
</gene>
<keyword evidence="2" id="KW-1185">Reference proteome</keyword>
<dbReference type="EMBL" id="BTRK01000003">
    <property type="protein sequence ID" value="GMR39960.1"/>
    <property type="molecule type" value="Genomic_DNA"/>
</dbReference>
<dbReference type="Proteomes" id="UP001328107">
    <property type="component" value="Unassembled WGS sequence"/>
</dbReference>
<organism evidence="1 2">
    <name type="scientific">Pristionchus mayeri</name>
    <dbReference type="NCBI Taxonomy" id="1317129"/>
    <lineage>
        <taxon>Eukaryota</taxon>
        <taxon>Metazoa</taxon>
        <taxon>Ecdysozoa</taxon>
        <taxon>Nematoda</taxon>
        <taxon>Chromadorea</taxon>
        <taxon>Rhabditida</taxon>
        <taxon>Rhabditina</taxon>
        <taxon>Diplogasteromorpha</taxon>
        <taxon>Diplogasteroidea</taxon>
        <taxon>Neodiplogasteridae</taxon>
        <taxon>Pristionchus</taxon>
    </lineage>
</organism>
<protein>
    <submittedName>
        <fullName evidence="1">Uncharacterized protein</fullName>
    </submittedName>
</protein>
<name>A0AAN4ZMY2_9BILA</name>
<sequence length="131" mass="13914">MRHSASSSPTSLTSSSAAPTVVHVPPSAMLHANAGLCVRAAGANGKHTKESILKNLLDNINGFETPYFRLSDGVFRMSAGCAVSGTKHGRMLRVLQMTSHAYAMSAACCQGSDLLTDAFIMGIQETRRRFA</sequence>
<reference evidence="2" key="1">
    <citation type="submission" date="2022-10" db="EMBL/GenBank/DDBJ databases">
        <title>Genome assembly of Pristionchus species.</title>
        <authorList>
            <person name="Yoshida K."/>
            <person name="Sommer R.J."/>
        </authorList>
    </citation>
    <scope>NUCLEOTIDE SEQUENCE [LARGE SCALE GENOMIC DNA]</scope>
    <source>
        <strain evidence="2">RS5460</strain>
    </source>
</reference>
<dbReference type="AlphaFoldDB" id="A0AAN4ZMY2"/>
<proteinExistence type="predicted"/>